<dbReference type="Proteomes" id="UP001497700">
    <property type="component" value="Unassembled WGS sequence"/>
</dbReference>
<keyword evidence="2" id="KW-1185">Reference proteome</keyword>
<protein>
    <submittedName>
        <fullName evidence="1">Dihydrofolate reductase-like domain-containing protein</fullName>
    </submittedName>
</protein>
<accession>A0ACB9YVQ4</accession>
<reference evidence="1 2" key="1">
    <citation type="journal article" date="2022" name="New Phytol.">
        <title>Ecological generalism drives hyperdiversity of secondary metabolite gene clusters in xylarialean endophytes.</title>
        <authorList>
            <person name="Franco M.E.E."/>
            <person name="Wisecaver J.H."/>
            <person name="Arnold A.E."/>
            <person name="Ju Y.M."/>
            <person name="Slot J.C."/>
            <person name="Ahrendt S."/>
            <person name="Moore L.P."/>
            <person name="Eastman K.E."/>
            <person name="Scott K."/>
            <person name="Konkel Z."/>
            <person name="Mondo S.J."/>
            <person name="Kuo A."/>
            <person name="Hayes R.D."/>
            <person name="Haridas S."/>
            <person name="Andreopoulos B."/>
            <person name="Riley R."/>
            <person name="LaButti K."/>
            <person name="Pangilinan J."/>
            <person name="Lipzen A."/>
            <person name="Amirebrahimi M."/>
            <person name="Yan J."/>
            <person name="Adam C."/>
            <person name="Keymanesh K."/>
            <person name="Ng V."/>
            <person name="Louie K."/>
            <person name="Northen T."/>
            <person name="Drula E."/>
            <person name="Henrissat B."/>
            <person name="Hsieh H.M."/>
            <person name="Youens-Clark K."/>
            <person name="Lutzoni F."/>
            <person name="Miadlikowska J."/>
            <person name="Eastwood D.C."/>
            <person name="Hamelin R.C."/>
            <person name="Grigoriev I.V."/>
            <person name="U'Ren J.M."/>
        </authorList>
    </citation>
    <scope>NUCLEOTIDE SEQUENCE [LARGE SCALE GENOMIC DNA]</scope>
    <source>
        <strain evidence="1 2">CBS 119005</strain>
    </source>
</reference>
<comment type="caution">
    <text evidence="1">The sequence shown here is derived from an EMBL/GenBank/DDBJ whole genome shotgun (WGS) entry which is preliminary data.</text>
</comment>
<evidence type="ECO:0000313" key="1">
    <source>
        <dbReference type="EMBL" id="KAI4863038.1"/>
    </source>
</evidence>
<gene>
    <name evidence="1" type="ORF">F4820DRAFT_459805</name>
</gene>
<evidence type="ECO:0000313" key="2">
    <source>
        <dbReference type="Proteomes" id="UP001497700"/>
    </source>
</evidence>
<proteinExistence type="predicted"/>
<sequence>MASPPAPLTQEQKDFFLANGYLKLTNCFTPEQAADVTEGVWTRLGMSPTDKATWTRERTNMPSHRSFDCATFAPKAWRAICEVCGGEDRVNPECRDWRDSLIVNLGTAEGEGKPTPPKQLTNWHVDGDFFIHYLDSPEQALLVIPLFTDVVPEGGGTMICPPGIPTVARHLAAHPEGVSPRMLPRAHPSFPGERGFEWYADIVRGCGDDGFVEATGRVGDVYLLHPLMMHSATSNARRAVRIITNPPVSLVEPFRFDRESDGSEYSLVERKTMEAVGGAEKLKGWRITRAREGIVPERVRIQEAMKREELRRLEEEQRQGQAQTQAQEQEQMSNEPPSPAAMLPPELTLVVAATRTMGIGRGGTLPWTGLRKEMAYFARVTKRLVPPPPPPSTTAAMNAVIMGRKTWDSIPPRFRPLKGRLNIVVSRSHAGQQPQPEQEPEEGPVRVASLEQALAYLKSHEMAADKVGRAFVIGGAQIYGAALALPEARRVLLTRVLSDFECDTFFPLKLDESSSSPDNGWVRKSKEELDAWTGETVPEGVQEENETRYEFELWERVD</sequence>
<name>A0ACB9YVQ4_9PEZI</name>
<dbReference type="EMBL" id="MU393513">
    <property type="protein sequence ID" value="KAI4863038.1"/>
    <property type="molecule type" value="Genomic_DNA"/>
</dbReference>
<organism evidence="1 2">
    <name type="scientific">Hypoxylon rubiginosum</name>
    <dbReference type="NCBI Taxonomy" id="110542"/>
    <lineage>
        <taxon>Eukaryota</taxon>
        <taxon>Fungi</taxon>
        <taxon>Dikarya</taxon>
        <taxon>Ascomycota</taxon>
        <taxon>Pezizomycotina</taxon>
        <taxon>Sordariomycetes</taxon>
        <taxon>Xylariomycetidae</taxon>
        <taxon>Xylariales</taxon>
        <taxon>Hypoxylaceae</taxon>
        <taxon>Hypoxylon</taxon>
    </lineage>
</organism>